<dbReference type="InterPro" id="IPR010583">
    <property type="entry name" value="MipA"/>
</dbReference>
<proteinExistence type="inferred from homology"/>
<evidence type="ECO:0000256" key="4">
    <source>
        <dbReference type="ARBA" id="ARBA00023136"/>
    </source>
</evidence>
<dbReference type="PANTHER" id="PTHR38776:SF1">
    <property type="entry name" value="MLTA-INTERACTING PROTEIN-RELATED"/>
    <property type="match status" value="1"/>
</dbReference>
<evidence type="ECO:0000256" key="5">
    <source>
        <dbReference type="ARBA" id="ARBA00023237"/>
    </source>
</evidence>
<evidence type="ECO:0000313" key="7">
    <source>
        <dbReference type="Proteomes" id="UP000031327"/>
    </source>
</evidence>
<evidence type="ECO:0000256" key="1">
    <source>
        <dbReference type="ARBA" id="ARBA00004442"/>
    </source>
</evidence>
<dbReference type="GO" id="GO:0009279">
    <property type="term" value="C:cell outer membrane"/>
    <property type="evidence" value="ECO:0007669"/>
    <property type="project" value="UniProtKB-SubCell"/>
</dbReference>
<dbReference type="AlphaFoldDB" id="A0A0C1MCX8"/>
<sequence length="273" mass="31026">MKKITSVLLTLYIIIVGKAYAEPWYEEDDFEWQLSVGAFYVNTKLPKLIGAKHEFSSLSPLIDAKIQYKQFYLNTHSGDFFGGSDLGYQLIQEENWGLDAIFGNYQIPFSDKGYYSNEETPVDTLKTIKQRKVDQSLGLAYYRTVGDFLAVAELVYDVFGDSKGWVFHIEATRNFELRNWDLWLNFGANYYSQNFNNYFYGVSPSEVNDYLYGFTAGDGATVFVQTQVNYPIAQDWVYSAGASVLIGSGGVKSSPLVDSNYARVFFTGVKYVF</sequence>
<gene>
    <name evidence="6" type="ORF">JF50_22340</name>
</gene>
<dbReference type="EMBL" id="JWIC01000010">
    <property type="protein sequence ID" value="KID54644.1"/>
    <property type="molecule type" value="Genomic_DNA"/>
</dbReference>
<keyword evidence="3" id="KW-0732">Signal</keyword>
<dbReference type="Pfam" id="PF06629">
    <property type="entry name" value="MipA"/>
    <property type="match status" value="1"/>
</dbReference>
<name>A0A0C1MCX8_9GAMM</name>
<comment type="subcellular location">
    <subcellularLocation>
        <location evidence="1">Cell outer membrane</location>
    </subcellularLocation>
</comment>
<keyword evidence="5" id="KW-0998">Cell outer membrane</keyword>
<protein>
    <submittedName>
        <fullName evidence="6">Membrane protein</fullName>
    </submittedName>
</protein>
<reference evidence="6 7" key="1">
    <citation type="submission" date="2014-12" db="EMBL/GenBank/DDBJ databases">
        <title>Draft Genome Sequence of Pseudoalteromonas luteoviolacea HI1.</title>
        <authorList>
            <person name="Asahina A.Y."/>
            <person name="Hadfield M.G."/>
        </authorList>
    </citation>
    <scope>NUCLEOTIDE SEQUENCE [LARGE SCALE GENOMIC DNA]</scope>
    <source>
        <strain evidence="6 7">HI1</strain>
    </source>
</reference>
<evidence type="ECO:0000256" key="2">
    <source>
        <dbReference type="ARBA" id="ARBA00005722"/>
    </source>
</evidence>
<dbReference type="RefSeq" id="WP_039611544.1">
    <property type="nucleotide sequence ID" value="NZ_JWIC01000010.1"/>
</dbReference>
<evidence type="ECO:0000256" key="3">
    <source>
        <dbReference type="ARBA" id="ARBA00022729"/>
    </source>
</evidence>
<accession>A0A0C1MCX8</accession>
<comment type="similarity">
    <text evidence="2">Belongs to the MipA/OmpV family.</text>
</comment>
<organism evidence="6 7">
    <name type="scientific">Pseudoalteromonas luteoviolacea</name>
    <dbReference type="NCBI Taxonomy" id="43657"/>
    <lineage>
        <taxon>Bacteria</taxon>
        <taxon>Pseudomonadati</taxon>
        <taxon>Pseudomonadota</taxon>
        <taxon>Gammaproteobacteria</taxon>
        <taxon>Alteromonadales</taxon>
        <taxon>Pseudoalteromonadaceae</taxon>
        <taxon>Pseudoalteromonas</taxon>
    </lineage>
</organism>
<dbReference type="Proteomes" id="UP000031327">
    <property type="component" value="Unassembled WGS sequence"/>
</dbReference>
<comment type="caution">
    <text evidence="6">The sequence shown here is derived from an EMBL/GenBank/DDBJ whole genome shotgun (WGS) entry which is preliminary data.</text>
</comment>
<dbReference type="PANTHER" id="PTHR38776">
    <property type="entry name" value="MLTA-INTERACTING PROTEIN-RELATED"/>
    <property type="match status" value="1"/>
</dbReference>
<dbReference type="OrthoDB" id="8562138at2"/>
<evidence type="ECO:0000313" key="6">
    <source>
        <dbReference type="EMBL" id="KID54644.1"/>
    </source>
</evidence>
<keyword evidence="4" id="KW-0472">Membrane</keyword>